<dbReference type="InterPro" id="IPR011050">
    <property type="entry name" value="Pectin_lyase_fold/virulence"/>
</dbReference>
<feature type="transmembrane region" description="Helical" evidence="6">
    <location>
        <begin position="497"/>
        <end position="518"/>
    </location>
</feature>
<gene>
    <name evidence="8" type="ORF">NLJ89_g7631</name>
</gene>
<dbReference type="InterPro" id="IPR036259">
    <property type="entry name" value="MFS_trans_sf"/>
</dbReference>
<feature type="transmembrane region" description="Helical" evidence="6">
    <location>
        <begin position="360"/>
        <end position="380"/>
    </location>
</feature>
<dbReference type="SUPFAM" id="SSF103473">
    <property type="entry name" value="MFS general substrate transporter"/>
    <property type="match status" value="1"/>
</dbReference>
<dbReference type="GO" id="GO:0016020">
    <property type="term" value="C:membrane"/>
    <property type="evidence" value="ECO:0007669"/>
    <property type="project" value="UniProtKB-SubCell"/>
</dbReference>
<protein>
    <recommendedName>
        <fullName evidence="7">Major facilitator superfamily (MFS) profile domain-containing protein</fullName>
    </recommendedName>
</protein>
<dbReference type="PANTHER" id="PTHR23502:SF60">
    <property type="entry name" value="MAJOR FACILITATOR SUPERFAMILY (MFS) PROFILE DOMAIN-CONTAINING PROTEIN-RELATED"/>
    <property type="match status" value="1"/>
</dbReference>
<feature type="transmembrane region" description="Helical" evidence="6">
    <location>
        <begin position="401"/>
        <end position="420"/>
    </location>
</feature>
<feature type="transmembrane region" description="Helical" evidence="6">
    <location>
        <begin position="426"/>
        <end position="449"/>
    </location>
</feature>
<reference evidence="8" key="1">
    <citation type="submission" date="2022-07" db="EMBL/GenBank/DDBJ databases">
        <title>Genome Sequence of Agrocybe chaxingu.</title>
        <authorList>
            <person name="Buettner E."/>
        </authorList>
    </citation>
    <scope>NUCLEOTIDE SEQUENCE</scope>
    <source>
        <strain evidence="8">MP-N11</strain>
    </source>
</reference>
<feature type="transmembrane region" description="Helical" evidence="6">
    <location>
        <begin position="315"/>
        <end position="340"/>
    </location>
</feature>
<feature type="transmembrane region" description="Helical" evidence="6">
    <location>
        <begin position="114"/>
        <end position="138"/>
    </location>
</feature>
<dbReference type="OrthoDB" id="6770063at2759"/>
<sequence length="641" mass="70214">MPERSHTRTPPPISRSSSSQTLPGERLPEDANDKSTKEGAYGVPGRNSEEGEGEEGDILWVDWEGPNDPLNPKNWSYKKKWAATLVVSSFTFISPVSSSMVAPASEQIAQQFGITSSVLIAMTTSVFILGYAVGPLFIGPLSEIYGRSRVLQLSNLFYLAWNTGCGFAQNQSQLIAFRFLAGIGGSAPLSVGGGVLGDTWHPEERGKAIAIYSLAPLLGPVIGPVCGGWIAERSTWRWVFWSTSIVDVIIQISGLFFLRETFAPFLLEQKAKGIRANMDPEKAGKYKHVRTVYESSDDRSWKSIFRKALIRPFQLFAFETIVQLLGIYMAFVYGLFYLFLTTMPEIFARVYHQRVGIAGLNYISLGVGLTIVSQVNARVMDKIYIYFKKKNNGVGEPEFRLPSMMPGTILLPFGLLLSGWSAQQGLHWIVTDVGIACVGAGMILVFQAIQTYLVDAFTLHAASALAAASCLRSLAGFGFPLFAPAMYAKLGYGKGDTILACLAIGLGCPAPFLLWHYVSLKRLFVLTAVTLVEFHTFTNATILSATVSQGLIHQAPEMSPKSVFKSLKSLSLGSRQKVDQELAISSTASYSDDTPPFWMERIKHQGKAPFNPDPKGYKVFRNVKDYGAVGDGVHDDTNAIK</sequence>
<keyword evidence="9" id="KW-1185">Reference proteome</keyword>
<organism evidence="8 9">
    <name type="scientific">Agrocybe chaxingu</name>
    <dbReference type="NCBI Taxonomy" id="84603"/>
    <lineage>
        <taxon>Eukaryota</taxon>
        <taxon>Fungi</taxon>
        <taxon>Dikarya</taxon>
        <taxon>Basidiomycota</taxon>
        <taxon>Agaricomycotina</taxon>
        <taxon>Agaricomycetes</taxon>
        <taxon>Agaricomycetidae</taxon>
        <taxon>Agaricales</taxon>
        <taxon>Agaricineae</taxon>
        <taxon>Strophariaceae</taxon>
        <taxon>Agrocybe</taxon>
    </lineage>
</organism>
<keyword evidence="4 6" id="KW-0472">Membrane</keyword>
<feature type="transmembrane region" description="Helical" evidence="6">
    <location>
        <begin position="461"/>
        <end position="485"/>
    </location>
</feature>
<feature type="region of interest" description="Disordered" evidence="5">
    <location>
        <begin position="1"/>
        <end position="54"/>
    </location>
</feature>
<evidence type="ECO:0000313" key="8">
    <source>
        <dbReference type="EMBL" id="KAJ3505032.1"/>
    </source>
</evidence>
<evidence type="ECO:0000256" key="1">
    <source>
        <dbReference type="ARBA" id="ARBA00004141"/>
    </source>
</evidence>
<evidence type="ECO:0000256" key="5">
    <source>
        <dbReference type="SAM" id="MobiDB-lite"/>
    </source>
</evidence>
<dbReference type="InterPro" id="IPR011701">
    <property type="entry name" value="MFS"/>
</dbReference>
<feature type="transmembrane region" description="Helical" evidence="6">
    <location>
        <begin position="81"/>
        <end position="102"/>
    </location>
</feature>
<evidence type="ECO:0000256" key="2">
    <source>
        <dbReference type="ARBA" id="ARBA00022692"/>
    </source>
</evidence>
<dbReference type="Pfam" id="PF07690">
    <property type="entry name" value="MFS_1"/>
    <property type="match status" value="1"/>
</dbReference>
<dbReference type="CDD" id="cd17323">
    <property type="entry name" value="MFS_Tpo1_MDR_like"/>
    <property type="match status" value="1"/>
</dbReference>
<name>A0A9W8MTI0_9AGAR</name>
<accession>A0A9W8MTI0</accession>
<dbReference type="InterPro" id="IPR012334">
    <property type="entry name" value="Pectin_lyas_fold"/>
</dbReference>
<dbReference type="Proteomes" id="UP001148786">
    <property type="component" value="Unassembled WGS sequence"/>
</dbReference>
<feature type="domain" description="Major facilitator superfamily (MFS) profile" evidence="7">
    <location>
        <begin position="83"/>
        <end position="539"/>
    </location>
</feature>
<evidence type="ECO:0000256" key="6">
    <source>
        <dbReference type="SAM" id="Phobius"/>
    </source>
</evidence>
<evidence type="ECO:0000259" key="7">
    <source>
        <dbReference type="PROSITE" id="PS50850"/>
    </source>
</evidence>
<feature type="transmembrane region" description="Helical" evidence="6">
    <location>
        <begin position="236"/>
        <end position="258"/>
    </location>
</feature>
<keyword evidence="3 6" id="KW-1133">Transmembrane helix</keyword>
<dbReference type="Gene3D" id="1.20.1250.20">
    <property type="entry name" value="MFS general substrate transporter like domains"/>
    <property type="match status" value="1"/>
</dbReference>
<feature type="compositionally biased region" description="Basic and acidic residues" evidence="5">
    <location>
        <begin position="26"/>
        <end position="37"/>
    </location>
</feature>
<dbReference type="FunFam" id="1.20.1250.20:FF:000011">
    <property type="entry name" value="MFS multidrug transporter, putative"/>
    <property type="match status" value="1"/>
</dbReference>
<comment type="subcellular location">
    <subcellularLocation>
        <location evidence="1">Membrane</location>
        <topology evidence="1">Multi-pass membrane protein</topology>
    </subcellularLocation>
</comment>
<comment type="caution">
    <text evidence="8">The sequence shown here is derived from an EMBL/GenBank/DDBJ whole genome shotgun (WGS) entry which is preliminary data.</text>
</comment>
<evidence type="ECO:0000313" key="9">
    <source>
        <dbReference type="Proteomes" id="UP001148786"/>
    </source>
</evidence>
<evidence type="ECO:0000256" key="3">
    <source>
        <dbReference type="ARBA" id="ARBA00022989"/>
    </source>
</evidence>
<evidence type="ECO:0000256" key="4">
    <source>
        <dbReference type="ARBA" id="ARBA00023136"/>
    </source>
</evidence>
<dbReference type="EMBL" id="JANKHO010000932">
    <property type="protein sequence ID" value="KAJ3505032.1"/>
    <property type="molecule type" value="Genomic_DNA"/>
</dbReference>
<dbReference type="InterPro" id="IPR020846">
    <property type="entry name" value="MFS_dom"/>
</dbReference>
<dbReference type="GO" id="GO:0022857">
    <property type="term" value="F:transmembrane transporter activity"/>
    <property type="evidence" value="ECO:0007669"/>
    <property type="project" value="InterPro"/>
</dbReference>
<feature type="transmembrane region" description="Helical" evidence="6">
    <location>
        <begin position="175"/>
        <end position="197"/>
    </location>
</feature>
<keyword evidence="2 6" id="KW-0812">Transmembrane</keyword>
<dbReference type="PROSITE" id="PS50850">
    <property type="entry name" value="MFS"/>
    <property type="match status" value="1"/>
</dbReference>
<dbReference type="PANTHER" id="PTHR23502">
    <property type="entry name" value="MAJOR FACILITATOR SUPERFAMILY"/>
    <property type="match status" value="1"/>
</dbReference>
<proteinExistence type="predicted"/>
<feature type="transmembrane region" description="Helical" evidence="6">
    <location>
        <begin position="209"/>
        <end position="230"/>
    </location>
</feature>
<dbReference type="Gene3D" id="2.160.20.10">
    <property type="entry name" value="Single-stranded right-handed beta-helix, Pectin lyase-like"/>
    <property type="match status" value="1"/>
</dbReference>
<dbReference type="AlphaFoldDB" id="A0A9W8MTI0"/>
<dbReference type="SUPFAM" id="SSF51126">
    <property type="entry name" value="Pectin lyase-like"/>
    <property type="match status" value="1"/>
</dbReference>